<evidence type="ECO:0000256" key="1">
    <source>
        <dbReference type="SAM" id="MobiDB-lite"/>
    </source>
</evidence>
<feature type="region of interest" description="Disordered" evidence="1">
    <location>
        <begin position="158"/>
        <end position="183"/>
    </location>
</feature>
<gene>
    <name evidence="2" type="ORF">S01H4_46818</name>
</gene>
<comment type="caution">
    <text evidence="2">The sequence shown here is derived from an EMBL/GenBank/DDBJ whole genome shotgun (WGS) entry which is preliminary data.</text>
</comment>
<protein>
    <recommendedName>
        <fullName evidence="3">DUF4331 domain-containing protein</fullName>
    </recommendedName>
</protein>
<organism evidence="2">
    <name type="scientific">marine sediment metagenome</name>
    <dbReference type="NCBI Taxonomy" id="412755"/>
    <lineage>
        <taxon>unclassified sequences</taxon>
        <taxon>metagenomes</taxon>
        <taxon>ecological metagenomes</taxon>
    </lineage>
</organism>
<sequence>DELQTRGMLKTDQWLYGSLPPGGTATGDVPFIQPNTGVFDPGIGLFNVDPATNNVDGTGHAFVIDPMGVSAITPPLSNLDIFPYHDADPSSAKTVLQNYWNPNVNDSLPTGFSGISGERWPIRRLSVDIDPALATFVPMTNLLAELIFTLRDDLVSEQPKEDDHPAIQRWETTDPNNTPNDPTDDTLLARQFQGNYSWLATIVPTSNAALLGLQPADPGYGQYDYDVSVVVFRKRDITPSEESERLVDARMLPGGEVEMFIEGNNIVANLDPAFKDIRS</sequence>
<dbReference type="AlphaFoldDB" id="X1CM80"/>
<reference evidence="2" key="1">
    <citation type="journal article" date="2014" name="Front. Microbiol.">
        <title>High frequency of phylogenetically diverse reductive dehalogenase-homologous genes in deep subseafloor sedimentary metagenomes.</title>
        <authorList>
            <person name="Kawai M."/>
            <person name="Futagami T."/>
            <person name="Toyoda A."/>
            <person name="Takaki Y."/>
            <person name="Nishi S."/>
            <person name="Hori S."/>
            <person name="Arai W."/>
            <person name="Tsubouchi T."/>
            <person name="Morono Y."/>
            <person name="Uchiyama I."/>
            <person name="Ito T."/>
            <person name="Fujiyama A."/>
            <person name="Inagaki F."/>
            <person name="Takami H."/>
        </authorList>
    </citation>
    <scope>NUCLEOTIDE SEQUENCE</scope>
    <source>
        <strain evidence="2">Expedition CK06-06</strain>
    </source>
</reference>
<dbReference type="EMBL" id="BART01026206">
    <property type="protein sequence ID" value="GAG94097.1"/>
    <property type="molecule type" value="Genomic_DNA"/>
</dbReference>
<feature type="non-terminal residue" evidence="2">
    <location>
        <position position="1"/>
    </location>
</feature>
<feature type="non-terminal residue" evidence="2">
    <location>
        <position position="279"/>
    </location>
</feature>
<accession>X1CM80</accession>
<evidence type="ECO:0008006" key="3">
    <source>
        <dbReference type="Google" id="ProtNLM"/>
    </source>
</evidence>
<proteinExistence type="predicted"/>
<name>X1CM80_9ZZZZ</name>
<evidence type="ECO:0000313" key="2">
    <source>
        <dbReference type="EMBL" id="GAG94097.1"/>
    </source>
</evidence>